<evidence type="ECO:0000313" key="1">
    <source>
        <dbReference type="EMBL" id="KAJ1162793.1"/>
    </source>
</evidence>
<comment type="caution">
    <text evidence="1">The sequence shown here is derived from an EMBL/GenBank/DDBJ whole genome shotgun (WGS) entry which is preliminary data.</text>
</comment>
<name>A0AAV7SG59_PLEWA</name>
<dbReference type="Proteomes" id="UP001066276">
    <property type="component" value="Chromosome 4_2"/>
</dbReference>
<proteinExistence type="predicted"/>
<keyword evidence="2" id="KW-1185">Reference proteome</keyword>
<dbReference type="AlphaFoldDB" id="A0AAV7SG59"/>
<sequence length="245" mass="26135">MVGGRRGSSSDRTIPVTTVLLLKTAATDRQVMLPFSDGAQRRVWAKPRCSAPLLAEEDKMQKMWCAWDPGTGALQITVVPPPAAVFLLRVLPRWSGLSRGRACSGSLPVCEGCRSSARAAGRGPRVPLERFLGGPSVVASGCGPPREIWPAPGSGCAAWWWRPRGRRAWKEESAQIVAAQAAAALCWFGGAWGGPLVRRSCQGVGGLPVLSYCGAARLGRRLALHIGWPVFGLPGPGLRRWALVP</sequence>
<gene>
    <name evidence="1" type="ORF">NDU88_003258</name>
</gene>
<protein>
    <submittedName>
        <fullName evidence="1">Uncharacterized protein</fullName>
    </submittedName>
</protein>
<reference evidence="1" key="1">
    <citation type="journal article" date="2022" name="bioRxiv">
        <title>Sequencing and chromosome-scale assembly of the giantPleurodeles waltlgenome.</title>
        <authorList>
            <person name="Brown T."/>
            <person name="Elewa A."/>
            <person name="Iarovenko S."/>
            <person name="Subramanian E."/>
            <person name="Araus A.J."/>
            <person name="Petzold A."/>
            <person name="Susuki M."/>
            <person name="Suzuki K.-i.T."/>
            <person name="Hayashi T."/>
            <person name="Toyoda A."/>
            <person name="Oliveira C."/>
            <person name="Osipova E."/>
            <person name="Leigh N.D."/>
            <person name="Simon A."/>
            <person name="Yun M.H."/>
        </authorList>
    </citation>
    <scope>NUCLEOTIDE SEQUENCE</scope>
    <source>
        <strain evidence="1">20211129_DDA</strain>
        <tissue evidence="1">Liver</tissue>
    </source>
</reference>
<accession>A0AAV7SG59</accession>
<evidence type="ECO:0000313" key="2">
    <source>
        <dbReference type="Proteomes" id="UP001066276"/>
    </source>
</evidence>
<organism evidence="1 2">
    <name type="scientific">Pleurodeles waltl</name>
    <name type="common">Iberian ribbed newt</name>
    <dbReference type="NCBI Taxonomy" id="8319"/>
    <lineage>
        <taxon>Eukaryota</taxon>
        <taxon>Metazoa</taxon>
        <taxon>Chordata</taxon>
        <taxon>Craniata</taxon>
        <taxon>Vertebrata</taxon>
        <taxon>Euteleostomi</taxon>
        <taxon>Amphibia</taxon>
        <taxon>Batrachia</taxon>
        <taxon>Caudata</taxon>
        <taxon>Salamandroidea</taxon>
        <taxon>Salamandridae</taxon>
        <taxon>Pleurodelinae</taxon>
        <taxon>Pleurodeles</taxon>
    </lineage>
</organism>
<dbReference type="EMBL" id="JANPWB010000008">
    <property type="protein sequence ID" value="KAJ1162793.1"/>
    <property type="molecule type" value="Genomic_DNA"/>
</dbReference>